<name>A0A1C7AEV2_9GAMM</name>
<gene>
    <name evidence="2" type="ORF">SVA_3157</name>
</gene>
<reference evidence="2 3" key="1">
    <citation type="submission" date="2015-08" db="EMBL/GenBank/DDBJ databases">
        <title>Complete genome sequence of Sulfurifustis variabilis.</title>
        <authorList>
            <person name="Miura A."/>
            <person name="Kojima H."/>
            <person name="Fukui M."/>
        </authorList>
    </citation>
    <scope>NUCLEOTIDE SEQUENCE [LARGE SCALE GENOMIC DNA]</scope>
    <source>
        <strain evidence="3">skN76</strain>
    </source>
</reference>
<evidence type="ECO:0000313" key="3">
    <source>
        <dbReference type="Proteomes" id="UP000218899"/>
    </source>
</evidence>
<protein>
    <submittedName>
        <fullName evidence="2">Haloacid dehalogenase</fullName>
    </submittedName>
</protein>
<evidence type="ECO:0000313" key="2">
    <source>
        <dbReference type="EMBL" id="BAU49705.1"/>
    </source>
</evidence>
<dbReference type="SMART" id="SM00746">
    <property type="entry name" value="TRASH"/>
    <property type="match status" value="1"/>
</dbReference>
<proteinExistence type="predicted"/>
<accession>A0A1C7AEV2</accession>
<evidence type="ECO:0000259" key="1">
    <source>
        <dbReference type="SMART" id="SM00746"/>
    </source>
</evidence>
<dbReference type="SUPFAM" id="SSF47240">
    <property type="entry name" value="Ferritin-like"/>
    <property type="match status" value="1"/>
</dbReference>
<sequence length="64" mass="7375">MAMDPVCRMNVVPERAAAEVRYQGEVFYFCSIPCKDAFLANPRMYLERPIAEHPPGYTPRKPNE</sequence>
<dbReference type="AlphaFoldDB" id="A0A1C7AEV2"/>
<dbReference type="GO" id="GO:0016491">
    <property type="term" value="F:oxidoreductase activity"/>
    <property type="evidence" value="ECO:0007669"/>
    <property type="project" value="InterPro"/>
</dbReference>
<dbReference type="OrthoDB" id="9809270at2"/>
<dbReference type="Gene3D" id="1.10.620.20">
    <property type="entry name" value="Ribonucleotide Reductase, subunit A"/>
    <property type="match status" value="1"/>
</dbReference>
<dbReference type="InterPro" id="IPR011017">
    <property type="entry name" value="TRASH_dom"/>
</dbReference>
<dbReference type="EMBL" id="AP014936">
    <property type="protein sequence ID" value="BAU49705.1"/>
    <property type="molecule type" value="Genomic_DNA"/>
</dbReference>
<dbReference type="KEGG" id="sva:SVA_3157"/>
<keyword evidence="3" id="KW-1185">Reference proteome</keyword>
<dbReference type="InterPro" id="IPR012348">
    <property type="entry name" value="RNR-like"/>
</dbReference>
<feature type="domain" description="TRASH" evidence="1">
    <location>
        <begin position="4"/>
        <end position="42"/>
    </location>
</feature>
<dbReference type="InterPro" id="IPR007029">
    <property type="entry name" value="YHS_dom"/>
</dbReference>
<dbReference type="InterPro" id="IPR009078">
    <property type="entry name" value="Ferritin-like_SF"/>
</dbReference>
<organism evidence="2 3">
    <name type="scientific">Sulfurifustis variabilis</name>
    <dbReference type="NCBI Taxonomy" id="1675686"/>
    <lineage>
        <taxon>Bacteria</taxon>
        <taxon>Pseudomonadati</taxon>
        <taxon>Pseudomonadota</taxon>
        <taxon>Gammaproteobacteria</taxon>
        <taxon>Acidiferrobacterales</taxon>
        <taxon>Acidiferrobacteraceae</taxon>
        <taxon>Sulfurifustis</taxon>
    </lineage>
</organism>
<dbReference type="Pfam" id="PF04945">
    <property type="entry name" value="YHS"/>
    <property type="match status" value="1"/>
</dbReference>
<dbReference type="Proteomes" id="UP000218899">
    <property type="component" value="Chromosome"/>
</dbReference>